<feature type="compositionally biased region" description="Polar residues" evidence="1">
    <location>
        <begin position="212"/>
        <end position="227"/>
    </location>
</feature>
<proteinExistence type="predicted"/>
<feature type="region of interest" description="Disordered" evidence="1">
    <location>
        <begin position="124"/>
        <end position="227"/>
    </location>
</feature>
<evidence type="ECO:0000313" key="2">
    <source>
        <dbReference type="EMBL" id="OWM76997.1"/>
    </source>
</evidence>
<dbReference type="Proteomes" id="UP000197138">
    <property type="component" value="Unassembled WGS sequence"/>
</dbReference>
<dbReference type="PANTHER" id="PTHR47481">
    <property type="match status" value="1"/>
</dbReference>
<feature type="compositionally biased region" description="Pro residues" evidence="1">
    <location>
        <begin position="132"/>
        <end position="148"/>
    </location>
</feature>
<dbReference type="EMBL" id="MTKT01002905">
    <property type="protein sequence ID" value="OWM76997.1"/>
    <property type="molecule type" value="Genomic_DNA"/>
</dbReference>
<feature type="compositionally biased region" description="Basic and acidic residues" evidence="1">
    <location>
        <begin position="150"/>
        <end position="160"/>
    </location>
</feature>
<name>A0A218WVX7_PUNGR</name>
<protein>
    <submittedName>
        <fullName evidence="2">Uncharacterized protein</fullName>
    </submittedName>
</protein>
<dbReference type="PANTHER" id="PTHR47481:SF14">
    <property type="entry name" value="RETROTRANSPOSON COPIA-LIKE N-TERMINAL DOMAIN-CONTAINING PROTEIN"/>
    <property type="match status" value="1"/>
</dbReference>
<feature type="compositionally biased region" description="Gly residues" evidence="1">
    <location>
        <begin position="179"/>
        <end position="208"/>
    </location>
</feature>
<evidence type="ECO:0000256" key="1">
    <source>
        <dbReference type="SAM" id="MobiDB-lite"/>
    </source>
</evidence>
<evidence type="ECO:0000313" key="3">
    <source>
        <dbReference type="Proteomes" id="UP000197138"/>
    </source>
</evidence>
<accession>A0A218WVX7</accession>
<sequence length="227" mass="24451">MLAVTEEIGRTLLSAKTSHEAWQSLPTSFLTHTAGQEDLLEQQWRDLRRDDQSMLKFINAVKKQAPRFAQIRKPKTPAEVNRRIYTGLASEREFLILEQPDTMVTMTLDELTSLLMGPEERRAYAARQHQPSPNPPAPLSSILGPPPAEVHFRDGRDRGGRQGKGKGKGGRHGSSGPSSGHGSGGYGGSGYSGNPSFGGSGGQGGGAGWINYSGQVYPGQNCNPPTR</sequence>
<feature type="compositionally biased region" description="Basic residues" evidence="1">
    <location>
        <begin position="161"/>
        <end position="171"/>
    </location>
</feature>
<organism evidence="2 3">
    <name type="scientific">Punica granatum</name>
    <name type="common">Pomegranate</name>
    <dbReference type="NCBI Taxonomy" id="22663"/>
    <lineage>
        <taxon>Eukaryota</taxon>
        <taxon>Viridiplantae</taxon>
        <taxon>Streptophyta</taxon>
        <taxon>Embryophyta</taxon>
        <taxon>Tracheophyta</taxon>
        <taxon>Spermatophyta</taxon>
        <taxon>Magnoliopsida</taxon>
        <taxon>eudicotyledons</taxon>
        <taxon>Gunneridae</taxon>
        <taxon>Pentapetalae</taxon>
        <taxon>rosids</taxon>
        <taxon>malvids</taxon>
        <taxon>Myrtales</taxon>
        <taxon>Lythraceae</taxon>
        <taxon>Punica</taxon>
    </lineage>
</organism>
<comment type="caution">
    <text evidence="2">The sequence shown here is derived from an EMBL/GenBank/DDBJ whole genome shotgun (WGS) entry which is preliminary data.</text>
</comment>
<reference evidence="3" key="1">
    <citation type="journal article" date="2017" name="Plant J.">
        <title>The pomegranate (Punica granatum L.) genome and the genomics of punicalagin biosynthesis.</title>
        <authorList>
            <person name="Qin G."/>
            <person name="Xu C."/>
            <person name="Ming R."/>
            <person name="Tang H."/>
            <person name="Guyot R."/>
            <person name="Kramer E.M."/>
            <person name="Hu Y."/>
            <person name="Yi X."/>
            <person name="Qi Y."/>
            <person name="Xu X."/>
            <person name="Gao Z."/>
            <person name="Pan H."/>
            <person name="Jian J."/>
            <person name="Tian Y."/>
            <person name="Yue Z."/>
            <person name="Xu Y."/>
        </authorList>
    </citation>
    <scope>NUCLEOTIDE SEQUENCE [LARGE SCALE GENOMIC DNA]</scope>
    <source>
        <strain evidence="3">cv. Dabenzi</strain>
    </source>
</reference>
<dbReference type="AlphaFoldDB" id="A0A218WVX7"/>
<gene>
    <name evidence="2" type="ORF">CDL15_Pgr010572</name>
</gene>